<sequence>MAFYRGEEVEVCSREDGFLGSYYAATLVAHLENMNILKNKVRPMLPEMVATDLEYLDKVDTFDNKGDEIAYPVSRLRFHLDWRSGKWVSSKKSLLPSSANSTC</sequence>
<protein>
    <submittedName>
        <fullName evidence="1">Uncharacterized protein</fullName>
    </submittedName>
</protein>
<evidence type="ECO:0000313" key="2">
    <source>
        <dbReference type="Proteomes" id="UP000813462"/>
    </source>
</evidence>
<evidence type="ECO:0000313" key="1">
    <source>
        <dbReference type="EMBL" id="KAH7521919.1"/>
    </source>
</evidence>
<dbReference type="Proteomes" id="UP000813462">
    <property type="component" value="Unassembled WGS sequence"/>
</dbReference>
<dbReference type="PANTHER" id="PTHR31917">
    <property type="entry name" value="AGENET DOMAIN-CONTAINING PROTEIN-RELATED"/>
    <property type="match status" value="1"/>
</dbReference>
<gene>
    <name evidence="1" type="ORF">FEM48_Zijuj07G0083000</name>
</gene>
<name>A0A978V3I6_ZIZJJ</name>
<proteinExistence type="predicted"/>
<dbReference type="EMBL" id="JAEACU010000007">
    <property type="protein sequence ID" value="KAH7521919.1"/>
    <property type="molecule type" value="Genomic_DNA"/>
</dbReference>
<dbReference type="PANTHER" id="PTHR31917:SF148">
    <property type="entry name" value="DUF724 DOMAIN-CONTAINING PROTEIN 2"/>
    <property type="match status" value="1"/>
</dbReference>
<accession>A0A978V3I6</accession>
<dbReference type="AlphaFoldDB" id="A0A978V3I6"/>
<organism evidence="1 2">
    <name type="scientific">Ziziphus jujuba var. spinosa</name>
    <dbReference type="NCBI Taxonomy" id="714518"/>
    <lineage>
        <taxon>Eukaryota</taxon>
        <taxon>Viridiplantae</taxon>
        <taxon>Streptophyta</taxon>
        <taxon>Embryophyta</taxon>
        <taxon>Tracheophyta</taxon>
        <taxon>Spermatophyta</taxon>
        <taxon>Magnoliopsida</taxon>
        <taxon>eudicotyledons</taxon>
        <taxon>Gunneridae</taxon>
        <taxon>Pentapetalae</taxon>
        <taxon>rosids</taxon>
        <taxon>fabids</taxon>
        <taxon>Rosales</taxon>
        <taxon>Rhamnaceae</taxon>
        <taxon>Paliureae</taxon>
        <taxon>Ziziphus</taxon>
    </lineage>
</organism>
<comment type="caution">
    <text evidence="1">The sequence shown here is derived from an EMBL/GenBank/DDBJ whole genome shotgun (WGS) entry which is preliminary data.</text>
</comment>
<reference evidence="1" key="1">
    <citation type="journal article" date="2021" name="Front. Plant Sci.">
        <title>Chromosome-Scale Genome Assembly for Chinese Sour Jujube and Insights Into Its Genome Evolution and Domestication Signature.</title>
        <authorList>
            <person name="Shen L.-Y."/>
            <person name="Luo H."/>
            <person name="Wang X.-L."/>
            <person name="Wang X.-M."/>
            <person name="Qiu X.-J."/>
            <person name="Liu H."/>
            <person name="Zhou S.-S."/>
            <person name="Jia K.-H."/>
            <person name="Nie S."/>
            <person name="Bao Y.-T."/>
            <person name="Zhang R.-G."/>
            <person name="Yun Q.-Z."/>
            <person name="Chai Y.-H."/>
            <person name="Lu J.-Y."/>
            <person name="Li Y."/>
            <person name="Zhao S.-W."/>
            <person name="Mao J.-F."/>
            <person name="Jia S.-G."/>
            <person name="Mao Y.-M."/>
        </authorList>
    </citation>
    <scope>NUCLEOTIDE SEQUENCE</scope>
    <source>
        <strain evidence="1">AT0</strain>
        <tissue evidence="1">Leaf</tissue>
    </source>
</reference>